<dbReference type="EMBL" id="BSNL01000001">
    <property type="protein sequence ID" value="GLQ26105.1"/>
    <property type="molecule type" value="Genomic_DNA"/>
</dbReference>
<protein>
    <recommendedName>
        <fullName evidence="3">Pyocin activator protein PrtN</fullName>
    </recommendedName>
</protein>
<dbReference type="Pfam" id="PF11112">
    <property type="entry name" value="PyocinActivator"/>
    <property type="match status" value="1"/>
</dbReference>
<reference evidence="1" key="1">
    <citation type="journal article" date="2014" name="Int. J. Syst. Evol. Microbiol.">
        <title>Complete genome of a new Firmicutes species belonging to the dominant human colonic microbiota ('Ruminococcus bicirculans') reveals two chromosomes and a selective capacity to utilize plant glucans.</title>
        <authorList>
            <consortium name="NISC Comparative Sequencing Program"/>
            <person name="Wegmann U."/>
            <person name="Louis P."/>
            <person name="Goesmann A."/>
            <person name="Henrissat B."/>
            <person name="Duncan S.H."/>
            <person name="Flint H.J."/>
        </authorList>
    </citation>
    <scope>NUCLEOTIDE SEQUENCE</scope>
    <source>
        <strain evidence="1">NBRC 109915</strain>
    </source>
</reference>
<dbReference type="InterPro" id="IPR020518">
    <property type="entry name" value="Tscrpt_reg_PrtN"/>
</dbReference>
<name>A0ABQ5VG88_9RHOB</name>
<dbReference type="Proteomes" id="UP001161388">
    <property type="component" value="Unassembled WGS sequence"/>
</dbReference>
<organism evidence="1 2">
    <name type="scientific">Sulfitobacter pacificus</name>
    <dbReference type="NCBI Taxonomy" id="1499314"/>
    <lineage>
        <taxon>Bacteria</taxon>
        <taxon>Pseudomonadati</taxon>
        <taxon>Pseudomonadota</taxon>
        <taxon>Alphaproteobacteria</taxon>
        <taxon>Rhodobacterales</taxon>
        <taxon>Roseobacteraceae</taxon>
        <taxon>Sulfitobacter</taxon>
    </lineage>
</organism>
<evidence type="ECO:0008006" key="3">
    <source>
        <dbReference type="Google" id="ProtNLM"/>
    </source>
</evidence>
<gene>
    <name evidence="1" type="ORF">GCM10007927_09080</name>
</gene>
<comment type="caution">
    <text evidence="1">The sequence shown here is derived from an EMBL/GenBank/DDBJ whole genome shotgun (WGS) entry which is preliminary data.</text>
</comment>
<sequence length="86" mass="9787">MNTAFLLMAQYDGQAVIPADRVRADYFSHLTLPKFLRKISEGQLALPIVRMETSQKSAKGVHLQDLADYLDARRAVGQREFKQMYG</sequence>
<evidence type="ECO:0000313" key="2">
    <source>
        <dbReference type="Proteomes" id="UP001161388"/>
    </source>
</evidence>
<accession>A0ABQ5VG88</accession>
<proteinExistence type="predicted"/>
<keyword evidence="2" id="KW-1185">Reference proteome</keyword>
<evidence type="ECO:0000313" key="1">
    <source>
        <dbReference type="EMBL" id="GLQ26105.1"/>
    </source>
</evidence>
<reference evidence="1" key="2">
    <citation type="submission" date="2023-01" db="EMBL/GenBank/DDBJ databases">
        <title>Draft genome sequence of Sulfitobacter pacificus strain NBRC 109915.</title>
        <authorList>
            <person name="Sun Q."/>
            <person name="Mori K."/>
        </authorList>
    </citation>
    <scope>NUCLEOTIDE SEQUENCE</scope>
    <source>
        <strain evidence="1">NBRC 109915</strain>
    </source>
</reference>
<dbReference type="RefSeq" id="WP_276149668.1">
    <property type="nucleotide sequence ID" value="NZ_BSNL01000001.1"/>
</dbReference>